<evidence type="ECO:0000313" key="2">
    <source>
        <dbReference type="Proteomes" id="UP000527315"/>
    </source>
</evidence>
<gene>
    <name evidence="1" type="ORF">HA227_01610</name>
</gene>
<sequence>MHEDVEVTATACDWEKAASGSGWGWDVLYRWDKFFKAIFGGGGSGGKSCDEILITEKVSDYIINLSGLSHRDLSKLSFPQDALSASLSLNLSNLDTNWNIENAKFYDLNSIKDSNALNGNLWQIVQEVNPKFKQGAVQDSDEDSLIDSNPPVAEEAGVIISRVSAGRLSKFDILELKSKEHIHGDALHAGVAEVFCNNGNFDSYRVGPQSEQGSCDDAIDIEHSEFFHIFLKGEKARPLHEVEADANLVVGTQGVGYTGKNALPKVKLDWRWTGKELDSCDINSAQVYYCDVTQFSMVLFKRLKALDDFLQENNYFQGICPSEETGQQSIDSSSQVFNVPEGKVGVSSWSYQRMQNTANFQFKIKNNSTIDASVDFKLAINNSLSDGFGEAASCIGSEAIDAGTEYSGSCSKSLAADNLYYAFFDLNAQEPAIVQEQDIVQTIVIPLSEPASAGSSDCSTKRSTFLNLEEPNISKFVREAAKGSGVLWNGKVYSSNELKPVLDYVEGLVLFNAWLVKDGFSNDFRKDCIEYYNTKALLDTPQFFKASQNGFWQFLDSNSSMIFSQKDNNSFFLPDAGRYRVELAIDFGSDWKLFSTDGKPKAFAKVLFAHLQAPNDLNPFYYIPFDGAIGLKNGFFERQDYGTAFQNSGNGIKVENFENSNTFPKAEGSNPLSVLKTSIDSNSSIVNSTFESRGRILRVDLGEGKDELVFSPSLATPLALKVSAGSSQDGKLAVFYDFLESGKPEKPGKNLAFWNSPETLECLDFSGKKLSETFNNSADRQASALDNINPWESSFGIDWESVEKTGNVFLTTVFYTNPSRQSVFSVHNDSKDNALAVSRTAIAQQAVLNGVGGMRFNDSSRSSEASIGSLEELFNAVESRDVFMIQKGQELGFWWNEKKLLSSFETSVQQELQSCIGS</sequence>
<name>A0A7J4KXC2_9ARCH</name>
<dbReference type="EMBL" id="DUFJ01000041">
    <property type="protein sequence ID" value="HIH32927.1"/>
    <property type="molecule type" value="Genomic_DNA"/>
</dbReference>
<accession>A0A7J4KXC2</accession>
<dbReference type="Proteomes" id="UP000527315">
    <property type="component" value="Unassembled WGS sequence"/>
</dbReference>
<organism evidence="1 2">
    <name type="scientific">Candidatus Iainarchaeum sp</name>
    <dbReference type="NCBI Taxonomy" id="3101447"/>
    <lineage>
        <taxon>Archaea</taxon>
        <taxon>Candidatus Iainarchaeota</taxon>
        <taxon>Candidatus Iainarchaeia</taxon>
        <taxon>Candidatus Iainarchaeales</taxon>
        <taxon>Candidatus Iainarchaeaceae</taxon>
        <taxon>Candidatus Iainarchaeum</taxon>
    </lineage>
</organism>
<reference evidence="2" key="1">
    <citation type="journal article" date="2020" name="bioRxiv">
        <title>A rank-normalized archaeal taxonomy based on genome phylogeny resolves widespread incomplete and uneven classifications.</title>
        <authorList>
            <person name="Rinke C."/>
            <person name="Chuvochina M."/>
            <person name="Mussig A.J."/>
            <person name="Chaumeil P.-A."/>
            <person name="Waite D.W."/>
            <person name="Whitman W.B."/>
            <person name="Parks D.H."/>
            <person name="Hugenholtz P."/>
        </authorList>
    </citation>
    <scope>NUCLEOTIDE SEQUENCE [LARGE SCALE GENOMIC DNA]</scope>
</reference>
<protein>
    <submittedName>
        <fullName evidence="1">Uncharacterized protein</fullName>
    </submittedName>
</protein>
<evidence type="ECO:0000313" key="1">
    <source>
        <dbReference type="EMBL" id="HIH32927.1"/>
    </source>
</evidence>
<dbReference type="AlphaFoldDB" id="A0A7J4KXC2"/>
<comment type="caution">
    <text evidence="1">The sequence shown here is derived from an EMBL/GenBank/DDBJ whole genome shotgun (WGS) entry which is preliminary data.</text>
</comment>
<proteinExistence type="predicted"/>